<evidence type="ECO:0000256" key="3">
    <source>
        <dbReference type="ARBA" id="ARBA00023125"/>
    </source>
</evidence>
<dbReference type="Pfam" id="PF02195">
    <property type="entry name" value="ParB_N"/>
    <property type="match status" value="1"/>
</dbReference>
<dbReference type="Pfam" id="PF23552">
    <property type="entry name" value="ParB_C"/>
    <property type="match status" value="1"/>
</dbReference>
<evidence type="ECO:0000259" key="6">
    <source>
        <dbReference type="SMART" id="SM00470"/>
    </source>
</evidence>
<dbReference type="GO" id="GO:0003677">
    <property type="term" value="F:DNA binding"/>
    <property type="evidence" value="ECO:0007669"/>
    <property type="project" value="UniProtKB-KW"/>
</dbReference>
<dbReference type="GO" id="GO:0007059">
    <property type="term" value="P:chromosome segregation"/>
    <property type="evidence" value="ECO:0007669"/>
    <property type="project" value="UniProtKB-KW"/>
</dbReference>
<comment type="similarity">
    <text evidence="1">Belongs to the ParB family.</text>
</comment>
<dbReference type="InterPro" id="IPR036086">
    <property type="entry name" value="ParB/Sulfiredoxin_sf"/>
</dbReference>
<gene>
    <name evidence="7" type="ORF">H2LOC_016025</name>
</gene>
<evidence type="ECO:0000313" key="7">
    <source>
        <dbReference type="EMBL" id="QGM47075.1"/>
    </source>
</evidence>
<evidence type="ECO:0000256" key="2">
    <source>
        <dbReference type="ARBA" id="ARBA00022829"/>
    </source>
</evidence>
<keyword evidence="8" id="KW-1185">Reference proteome</keyword>
<feature type="region of interest" description="Disordered" evidence="5">
    <location>
        <begin position="224"/>
        <end position="244"/>
    </location>
</feature>
<dbReference type="InterPro" id="IPR057240">
    <property type="entry name" value="ParB_dimer_C"/>
</dbReference>
<dbReference type="FunFam" id="3.90.1530.30:FF:000001">
    <property type="entry name" value="Chromosome partitioning protein ParB"/>
    <property type="match status" value="1"/>
</dbReference>
<accession>A0A6B8KJH1</accession>
<dbReference type="Pfam" id="PF17762">
    <property type="entry name" value="HTH_ParB"/>
    <property type="match status" value="1"/>
</dbReference>
<dbReference type="InterPro" id="IPR050336">
    <property type="entry name" value="Chromosome_partition/occlusion"/>
</dbReference>
<evidence type="ECO:0000256" key="4">
    <source>
        <dbReference type="ARBA" id="ARBA00025472"/>
    </source>
</evidence>
<feature type="domain" description="ParB-like N-terminal" evidence="6">
    <location>
        <begin position="34"/>
        <end position="126"/>
    </location>
</feature>
<organism evidence="7 8">
    <name type="scientific">Methylocystis heyeri</name>
    <dbReference type="NCBI Taxonomy" id="391905"/>
    <lineage>
        <taxon>Bacteria</taxon>
        <taxon>Pseudomonadati</taxon>
        <taxon>Pseudomonadota</taxon>
        <taxon>Alphaproteobacteria</taxon>
        <taxon>Hyphomicrobiales</taxon>
        <taxon>Methylocystaceae</taxon>
        <taxon>Methylocystis</taxon>
    </lineage>
</organism>
<dbReference type="EMBL" id="CP046052">
    <property type="protein sequence ID" value="QGM47075.1"/>
    <property type="molecule type" value="Genomic_DNA"/>
</dbReference>
<dbReference type="Gene3D" id="1.10.10.2830">
    <property type="match status" value="1"/>
</dbReference>
<dbReference type="InterPro" id="IPR041468">
    <property type="entry name" value="HTH_ParB/Spo0J"/>
</dbReference>
<dbReference type="OrthoDB" id="9802051at2"/>
<dbReference type="KEGG" id="mhey:H2LOC_016025"/>
<evidence type="ECO:0000313" key="8">
    <source>
        <dbReference type="Proteomes" id="UP000309061"/>
    </source>
</evidence>
<dbReference type="Proteomes" id="UP000309061">
    <property type="component" value="Chromosome"/>
</dbReference>
<dbReference type="SUPFAM" id="SSF110849">
    <property type="entry name" value="ParB/Sulfiredoxin"/>
    <property type="match status" value="1"/>
</dbReference>
<dbReference type="RefSeq" id="WP_136497976.1">
    <property type="nucleotide sequence ID" value="NZ_CP046052.1"/>
</dbReference>
<dbReference type="Gene3D" id="3.90.1530.30">
    <property type="match status" value="1"/>
</dbReference>
<dbReference type="PANTHER" id="PTHR33375">
    <property type="entry name" value="CHROMOSOME-PARTITIONING PROTEIN PARB-RELATED"/>
    <property type="match status" value="1"/>
</dbReference>
<protein>
    <submittedName>
        <fullName evidence="7">ParB/RepB/Spo0J family partition protein</fullName>
    </submittedName>
</protein>
<dbReference type="AlphaFoldDB" id="A0A6B8KJH1"/>
<evidence type="ECO:0000256" key="1">
    <source>
        <dbReference type="ARBA" id="ARBA00006295"/>
    </source>
</evidence>
<evidence type="ECO:0000256" key="5">
    <source>
        <dbReference type="SAM" id="MobiDB-lite"/>
    </source>
</evidence>
<dbReference type="NCBIfam" id="TIGR00180">
    <property type="entry name" value="parB_part"/>
    <property type="match status" value="1"/>
</dbReference>
<dbReference type="PANTHER" id="PTHR33375:SF1">
    <property type="entry name" value="CHROMOSOME-PARTITIONING PROTEIN PARB-RELATED"/>
    <property type="match status" value="1"/>
</dbReference>
<dbReference type="InterPro" id="IPR003115">
    <property type="entry name" value="ParB_N"/>
</dbReference>
<keyword evidence="2" id="KW-0159">Chromosome partition</keyword>
<dbReference type="InterPro" id="IPR004437">
    <property type="entry name" value="ParB/RepB/Spo0J"/>
</dbReference>
<dbReference type="GO" id="GO:0045881">
    <property type="term" value="P:positive regulation of sporulation resulting in formation of a cellular spore"/>
    <property type="evidence" value="ECO:0007669"/>
    <property type="project" value="TreeGrafter"/>
</dbReference>
<dbReference type="SMART" id="SM00470">
    <property type="entry name" value="ParB"/>
    <property type="match status" value="1"/>
</dbReference>
<comment type="function">
    <text evidence="4">Involved in chromosome partition. Localize to both poles of the predivisional cell following completion of DNA replication. Binds to the DNA origin of replication.</text>
</comment>
<dbReference type="CDD" id="cd16393">
    <property type="entry name" value="SPO0J_N"/>
    <property type="match status" value="1"/>
</dbReference>
<sequence length="289" mass="31888">MAEETRPRLGRGLAALIGDAGDDAPTAERFRGQRRIPIEFLRPNPRNPRTTFREDELSDLAASIKEKGIIQPVVVRTIAGVADAYEIIAGERRWRAAQLAGLADLPVVIHEADDREALELAIIENVQRADLNAIEEAKGYERLAADFGYSQSDLAKIIGKSRPHVANTLRLLNLPEASRRLVADGAISAGHARALLAVKDPDAVARRIVDEGLTVRDIEHLAQRQASEAGAKPRKPREEKDADTRAMEKLLSDSLGLSVAIRHEGERGELKIRYETLEQLDALCRRLTE</sequence>
<name>A0A6B8KJH1_9HYPH</name>
<dbReference type="FunFam" id="1.10.10.2830:FF:000001">
    <property type="entry name" value="Chromosome partitioning protein ParB"/>
    <property type="match status" value="1"/>
</dbReference>
<proteinExistence type="inferred from homology"/>
<reference evidence="7 8" key="1">
    <citation type="submission" date="2019-11" db="EMBL/GenBank/DDBJ databases">
        <title>The genome sequence of Methylocystis heyeri.</title>
        <authorList>
            <person name="Oshkin I.Y."/>
            <person name="Miroshnikov K."/>
            <person name="Dedysh S.N."/>
        </authorList>
    </citation>
    <scope>NUCLEOTIDE SEQUENCE [LARGE SCALE GENOMIC DNA]</scope>
    <source>
        <strain evidence="7 8">H2</strain>
    </source>
</reference>
<dbReference type="GO" id="GO:0005694">
    <property type="term" value="C:chromosome"/>
    <property type="evidence" value="ECO:0007669"/>
    <property type="project" value="TreeGrafter"/>
</dbReference>
<keyword evidence="3" id="KW-0238">DNA-binding</keyword>